<evidence type="ECO:0000313" key="1">
    <source>
        <dbReference type="EMBL" id="KAK2187282.1"/>
    </source>
</evidence>
<dbReference type="EMBL" id="JAODUO010000171">
    <property type="protein sequence ID" value="KAK2187282.1"/>
    <property type="molecule type" value="Genomic_DNA"/>
</dbReference>
<comment type="caution">
    <text evidence="1">The sequence shown here is derived from an EMBL/GenBank/DDBJ whole genome shotgun (WGS) entry which is preliminary data.</text>
</comment>
<proteinExistence type="predicted"/>
<keyword evidence="2" id="KW-1185">Reference proteome</keyword>
<dbReference type="Proteomes" id="UP001209878">
    <property type="component" value="Unassembled WGS sequence"/>
</dbReference>
<name>A0AAD9P361_RIDPI</name>
<sequence>MTIYVNTTQTENVESYLGQKYCTRDKTQGKDIQRETTAGWTAFAKHRGIVKGNTGTWLKRQVYNSCALPQ</sequence>
<dbReference type="AlphaFoldDB" id="A0AAD9P361"/>
<accession>A0AAD9P361</accession>
<protein>
    <submittedName>
        <fullName evidence="1">Uncharacterized protein</fullName>
    </submittedName>
</protein>
<evidence type="ECO:0000313" key="2">
    <source>
        <dbReference type="Proteomes" id="UP001209878"/>
    </source>
</evidence>
<organism evidence="1 2">
    <name type="scientific">Ridgeia piscesae</name>
    <name type="common">Tubeworm</name>
    <dbReference type="NCBI Taxonomy" id="27915"/>
    <lineage>
        <taxon>Eukaryota</taxon>
        <taxon>Metazoa</taxon>
        <taxon>Spiralia</taxon>
        <taxon>Lophotrochozoa</taxon>
        <taxon>Annelida</taxon>
        <taxon>Polychaeta</taxon>
        <taxon>Sedentaria</taxon>
        <taxon>Canalipalpata</taxon>
        <taxon>Sabellida</taxon>
        <taxon>Siboglinidae</taxon>
        <taxon>Ridgeia</taxon>
    </lineage>
</organism>
<gene>
    <name evidence="1" type="ORF">NP493_171g01000</name>
</gene>
<reference evidence="1" key="1">
    <citation type="journal article" date="2023" name="Mol. Biol. Evol.">
        <title>Third-Generation Sequencing Reveals the Adaptive Role of the Epigenome in Three Deep-Sea Polychaetes.</title>
        <authorList>
            <person name="Perez M."/>
            <person name="Aroh O."/>
            <person name="Sun Y."/>
            <person name="Lan Y."/>
            <person name="Juniper S.K."/>
            <person name="Young C.R."/>
            <person name="Angers B."/>
            <person name="Qian P.Y."/>
        </authorList>
    </citation>
    <scope>NUCLEOTIDE SEQUENCE</scope>
    <source>
        <strain evidence="1">R07B-5</strain>
    </source>
</reference>